<dbReference type="EMBL" id="MDBS01000020">
    <property type="protein sequence ID" value="PMP30530.1"/>
    <property type="molecule type" value="Genomic_DNA"/>
</dbReference>
<reference evidence="2" key="1">
    <citation type="submission" date="2016-07" db="EMBL/GenBank/DDBJ databases">
        <authorList>
            <person name="Kauffman K."/>
            <person name="Arevalo P."/>
            <person name="Polz M.F."/>
        </authorList>
    </citation>
    <scope>NUCLEOTIDE SEQUENCE</scope>
    <source>
        <strain evidence="2">10N.222.46.E12</strain>
    </source>
</reference>
<dbReference type="Gene3D" id="3.30.420.40">
    <property type="match status" value="2"/>
</dbReference>
<protein>
    <recommendedName>
        <fullName evidence="1">Plasmid segregation protein ParM/StbA N-terminal domain-containing protein</fullName>
    </recommendedName>
</protein>
<gene>
    <name evidence="2" type="ORF">BCS90_14610</name>
</gene>
<comment type="caution">
    <text evidence="2">The sequence shown here is derived from an EMBL/GenBank/DDBJ whole genome shotgun (WGS) entry which is preliminary data.</text>
</comment>
<dbReference type="AlphaFoldDB" id="A0A7Z1MK70"/>
<organism evidence="2">
    <name type="scientific">Vibrio cyclitrophicus</name>
    <dbReference type="NCBI Taxonomy" id="47951"/>
    <lineage>
        <taxon>Bacteria</taxon>
        <taxon>Pseudomonadati</taxon>
        <taxon>Pseudomonadota</taxon>
        <taxon>Gammaproteobacteria</taxon>
        <taxon>Vibrionales</taxon>
        <taxon>Vibrionaceae</taxon>
        <taxon>Vibrio</taxon>
    </lineage>
</organism>
<feature type="domain" description="Plasmid segregation protein ParM/StbA N-terminal" evidence="1">
    <location>
        <begin position="20"/>
        <end position="174"/>
    </location>
</feature>
<proteinExistence type="predicted"/>
<accession>A0A7Z1MK70</accession>
<dbReference type="InterPro" id="IPR043129">
    <property type="entry name" value="ATPase_NBD"/>
</dbReference>
<dbReference type="SUPFAM" id="SSF53067">
    <property type="entry name" value="Actin-like ATPase domain"/>
    <property type="match status" value="2"/>
</dbReference>
<dbReference type="InterPro" id="IPR009440">
    <property type="entry name" value="ParM/StbA_N"/>
</dbReference>
<evidence type="ECO:0000259" key="1">
    <source>
        <dbReference type="Pfam" id="PF06406"/>
    </source>
</evidence>
<reference evidence="2" key="2">
    <citation type="journal article" date="2018" name="Nature">
        <title>A major lineage of non-tailed dsDNA viruses as unrecognized killers of marine bacteria.</title>
        <authorList>
            <person name="Kauffman K.M."/>
            <person name="Hussain F.A."/>
            <person name="Yang J."/>
            <person name="Arevalo P."/>
            <person name="Brown J.M."/>
            <person name="Chang W.K."/>
            <person name="VanInsberghe D."/>
            <person name="Elsherbini J."/>
            <person name="Sharma R.S."/>
            <person name="Cutler M.B."/>
            <person name="Kelly L."/>
            <person name="Polz M.F."/>
        </authorList>
    </citation>
    <scope>NUCLEOTIDE SEQUENCE</scope>
    <source>
        <strain evidence="2">10N.222.46.E12</strain>
    </source>
</reference>
<sequence length="332" mass="36295">MLMLVVFDLLLKGLTMIKTIACDDGSTGIKLAVCSDGNVKSVRISNRAIYGRAAAFGHEPDIYSCESSVYTFDENADAIPTSNISYQYSTQASCAIQHALLTSNFVKPKEEVNLVVTLPIAEFFDADNRPDINKINAKKNMVMRKVTPEKYEPVIIKDVKVMPEGIPAALNSLRDEKGQALHSDIDLVLIADIGGTTLDLCLMRGIATSIVKVGSYSTGMVEVHKNRQKLLGYDNLPPAHTDRVLQGIDTCDKIEQAIEPVVNKAMGEINDFISSYPLDHIVCVGAGADKLAKKINEYRLTTYSHVKSITVAKNAEFALAEAIVQIEEAKNE</sequence>
<name>A0A7Z1MK70_9VIBR</name>
<evidence type="ECO:0000313" key="2">
    <source>
        <dbReference type="EMBL" id="PMP30530.1"/>
    </source>
</evidence>
<dbReference type="Pfam" id="PF06406">
    <property type="entry name" value="StbA_N"/>
    <property type="match status" value="1"/>
</dbReference>